<dbReference type="GO" id="GO:0005886">
    <property type="term" value="C:plasma membrane"/>
    <property type="evidence" value="ECO:0007669"/>
    <property type="project" value="TreeGrafter"/>
</dbReference>
<dbReference type="GO" id="GO:0016036">
    <property type="term" value="P:cellular response to phosphate starvation"/>
    <property type="evidence" value="ECO:0007669"/>
    <property type="project" value="TreeGrafter"/>
</dbReference>
<dbReference type="AlphaFoldDB" id="A0AAD5U996"/>
<feature type="domain" description="SPX" evidence="1">
    <location>
        <begin position="1"/>
        <end position="311"/>
    </location>
</feature>
<gene>
    <name evidence="2" type="primary">GDE1_1</name>
    <name evidence="2" type="ORF">HK099_005811</name>
</gene>
<dbReference type="PANTHER" id="PTHR10783">
    <property type="entry name" value="XENOTROPIC AND POLYTROPIC RETROVIRUS RECEPTOR 1-RELATED"/>
    <property type="match status" value="1"/>
</dbReference>
<name>A0AAD5U996_9FUNG</name>
<dbReference type="GO" id="GO:0000822">
    <property type="term" value="F:inositol hexakisphosphate binding"/>
    <property type="evidence" value="ECO:0007669"/>
    <property type="project" value="TreeGrafter"/>
</dbReference>
<dbReference type="GO" id="GO:0006817">
    <property type="term" value="P:phosphate ion transport"/>
    <property type="evidence" value="ECO:0007669"/>
    <property type="project" value="TreeGrafter"/>
</dbReference>
<accession>A0AAD5U996</accession>
<organism evidence="2 3">
    <name type="scientific">Clydaea vesicula</name>
    <dbReference type="NCBI Taxonomy" id="447962"/>
    <lineage>
        <taxon>Eukaryota</taxon>
        <taxon>Fungi</taxon>
        <taxon>Fungi incertae sedis</taxon>
        <taxon>Chytridiomycota</taxon>
        <taxon>Chytridiomycota incertae sedis</taxon>
        <taxon>Chytridiomycetes</taxon>
        <taxon>Lobulomycetales</taxon>
        <taxon>Lobulomycetaceae</taxon>
        <taxon>Clydaea</taxon>
    </lineage>
</organism>
<evidence type="ECO:0000313" key="3">
    <source>
        <dbReference type="Proteomes" id="UP001211065"/>
    </source>
</evidence>
<protein>
    <submittedName>
        <fullName evidence="2">Glycerophosphocholine phosphodiesterase</fullName>
    </submittedName>
</protein>
<dbReference type="PANTHER" id="PTHR10783:SF103">
    <property type="entry name" value="SOLUTE CARRIER FAMILY 53 MEMBER 1"/>
    <property type="match status" value="1"/>
</dbReference>
<dbReference type="GO" id="GO:0005794">
    <property type="term" value="C:Golgi apparatus"/>
    <property type="evidence" value="ECO:0007669"/>
    <property type="project" value="TreeGrafter"/>
</dbReference>
<evidence type="ECO:0000313" key="2">
    <source>
        <dbReference type="EMBL" id="KAJ3225986.1"/>
    </source>
</evidence>
<dbReference type="PROSITE" id="PS51382">
    <property type="entry name" value="SPX"/>
    <property type="match status" value="1"/>
</dbReference>
<dbReference type="Pfam" id="PF03105">
    <property type="entry name" value="SPX"/>
    <property type="match status" value="2"/>
</dbReference>
<dbReference type="Proteomes" id="UP001211065">
    <property type="component" value="Unassembled WGS sequence"/>
</dbReference>
<dbReference type="EMBL" id="JADGJW010000047">
    <property type="protein sequence ID" value="KAJ3225986.1"/>
    <property type="molecule type" value="Genomic_DNA"/>
</dbReference>
<comment type="caution">
    <text evidence="2">The sequence shown here is derived from an EMBL/GenBank/DDBJ whole genome shotgun (WGS) entry which is preliminary data.</text>
</comment>
<keyword evidence="3" id="KW-1185">Reference proteome</keyword>
<proteinExistence type="predicted"/>
<reference evidence="2" key="1">
    <citation type="submission" date="2020-05" db="EMBL/GenBank/DDBJ databases">
        <title>Phylogenomic resolution of chytrid fungi.</title>
        <authorList>
            <person name="Stajich J.E."/>
            <person name="Amses K."/>
            <person name="Simmons R."/>
            <person name="Seto K."/>
            <person name="Myers J."/>
            <person name="Bonds A."/>
            <person name="Quandt C.A."/>
            <person name="Barry K."/>
            <person name="Liu P."/>
            <person name="Grigoriev I."/>
            <person name="Longcore J.E."/>
            <person name="James T.Y."/>
        </authorList>
    </citation>
    <scope>NUCLEOTIDE SEQUENCE</scope>
    <source>
        <strain evidence="2">JEL0476</strain>
    </source>
</reference>
<evidence type="ECO:0000259" key="1">
    <source>
        <dbReference type="PROSITE" id="PS51382"/>
    </source>
</evidence>
<sequence>MKFGSYLQQHAVSEWQSMYINYKKLKKLIKKVKSLSNDVIENTGDSEFRNIIRPESLFFHIVSTSDKPWESKFFIELDQQVSKVENFFSEQFKIAICRFNLINEQVDVYLKLKNEKLQKVELSKEVEFASTLEKDLKSMKNKLKNLFSKNPNKEIENVLNCDTTASNSSSSKNRAMEFNLLNDPNTSPSSNDEIVIEDLYQFDQEIINCGRISKYITNDCCGSEDHSSNDNLNQQEDCVKIDLRRIVLPKKNLISESLAKARHLIKHAILENYRFLNLLKSFKVLNTTAILKILKKFDKINIKIQKNFLDKTELSCKSNIVCHCRKFSTLIEKDGIFLTKDKDINEVNTKTEELFVNFTEVKRRKAMKRLRLPQEKNNSKINTEVS</sequence>
<dbReference type="InterPro" id="IPR004331">
    <property type="entry name" value="SPX_dom"/>
</dbReference>